<evidence type="ECO:0000313" key="3">
    <source>
        <dbReference type="Proteomes" id="UP000325457"/>
    </source>
</evidence>
<gene>
    <name evidence="2" type="primary">18</name>
    <name evidence="2" type="ORF">SEA_SPARTOI_18</name>
</gene>
<sequence>MVGYVDQRPTNPGDTLRHLVQQLRTPASVPHGLKVAQPGEGVTYYATNGQKYTWNGDTIAKYNERINEATKIVEAAKQSLKNTETALADAESRIRAIENGGGGGGQVISDDKIAEAAIAGIKKLTSPPFNGRDLIVPGTLDVRQLNVTERLAAEIVSAMSAETKKLVVTEDAVLQRATVIENIVTPELISKKIQVEQLASQIITSGLLQTSTAPDRGVKINAEGIQAFDANGMQQVKIDAMGKDNYFIGTLRTAREGRPGVKIWTTAPEGPTDSVSSIIEMRPHEVTGSTPNGVIHMHPQGWFSFGMRNEGDRTGLIKGLVVDNNGGVTISEALRVRGNMRLNGLFTQTENFFHIPVGPFAMRAGGWGEWNVTFPTRLEQRPYIIAQPVTGYALVANITDVTESGCKLVVNNLSQVQAVDCWIDVIALPLRRA</sequence>
<keyword evidence="3" id="KW-1185">Reference proteome</keyword>
<reference evidence="2 3" key="1">
    <citation type="submission" date="2018-10" db="EMBL/GenBank/DDBJ databases">
        <authorList>
            <person name="Smith K."/>
            <person name="Ring A."/>
            <person name="Cross T."/>
            <person name="Beshay M."/>
            <person name="Miah F."/>
            <person name="Nowoslaski J."/>
            <person name="Mia S."/>
            <person name="Micha L."/>
            <person name="Baxter C."/>
            <person name="Ahmad Z."/>
            <person name="Sunnen C.N."/>
            <person name="Janetopoulos C."/>
            <person name="Garlena R.A."/>
            <person name="Russell D.A."/>
            <person name="Pope W.H."/>
            <person name="Jacobs-Sera D."/>
            <person name="Hatfull G.F."/>
        </authorList>
    </citation>
    <scope>NUCLEOTIDE SEQUENCE [LARGE SCALE GENOMIC DNA]</scope>
</reference>
<proteinExistence type="predicted"/>
<dbReference type="KEGG" id="vg:80020150"/>
<feature type="coiled-coil region" evidence="1">
    <location>
        <begin position="59"/>
        <end position="100"/>
    </location>
</feature>
<protein>
    <submittedName>
        <fullName evidence="2">Minor tail protein</fullName>
    </submittedName>
</protein>
<dbReference type="EMBL" id="MK061416">
    <property type="protein sequence ID" value="AZF88202.1"/>
    <property type="molecule type" value="Genomic_DNA"/>
</dbReference>
<organism evidence="2 3">
    <name type="scientific">Rothia phage Spartoi</name>
    <dbReference type="NCBI Taxonomy" id="2483661"/>
    <lineage>
        <taxon>Viruses</taxon>
        <taxon>Duplodnaviria</taxon>
        <taxon>Heunggongvirae</taxon>
        <taxon>Uroviricota</taxon>
        <taxon>Caudoviricetes</taxon>
        <taxon>Spartoivirus</taxon>
        <taxon>Spartoivirus spartoi</taxon>
    </lineage>
</organism>
<dbReference type="Proteomes" id="UP000325457">
    <property type="component" value="Segment"/>
</dbReference>
<evidence type="ECO:0000256" key="1">
    <source>
        <dbReference type="SAM" id="Coils"/>
    </source>
</evidence>
<keyword evidence="1" id="KW-0175">Coiled coil</keyword>
<evidence type="ECO:0000313" key="2">
    <source>
        <dbReference type="EMBL" id="AZF88202.1"/>
    </source>
</evidence>
<dbReference type="GeneID" id="80020150"/>
<name>A0A5K7NIX2_9CAUD</name>
<accession>A0A5K7NIX2</accession>
<dbReference type="RefSeq" id="YP_010755494.1">
    <property type="nucleotide sequence ID" value="NC_073471.1"/>
</dbReference>